<evidence type="ECO:0000256" key="3">
    <source>
        <dbReference type="SAM" id="SignalP"/>
    </source>
</evidence>
<feature type="region of interest" description="Disordered" evidence="1">
    <location>
        <begin position="362"/>
        <end position="392"/>
    </location>
</feature>
<dbReference type="RefSeq" id="WP_270947188.1">
    <property type="nucleotide sequence ID" value="NZ_JAQGLA010000004.1"/>
</dbReference>
<accession>A0ABT4USC4</accession>
<feature type="chain" id="PRO_5046664396" description="DUF11 domain-containing protein" evidence="3">
    <location>
        <begin position="27"/>
        <end position="426"/>
    </location>
</feature>
<comment type="caution">
    <text evidence="4">The sequence shown here is derived from an EMBL/GenBank/DDBJ whole genome shotgun (WGS) entry which is preliminary data.</text>
</comment>
<reference evidence="4 5" key="1">
    <citation type="submission" date="2022-11" db="EMBL/GenBank/DDBJ databases">
        <title>Draft genome sequence of Saccharopolyspora sp. WRP15-2 isolated from rhizosphere soils of wild rice in Thailand.</title>
        <authorList>
            <person name="Duangmal K."/>
            <person name="Kammanee S."/>
            <person name="Muangham S."/>
        </authorList>
    </citation>
    <scope>NUCLEOTIDE SEQUENCE [LARGE SCALE GENOMIC DNA]</scope>
    <source>
        <strain evidence="4 5">WRP15-2</strain>
    </source>
</reference>
<evidence type="ECO:0000313" key="5">
    <source>
        <dbReference type="Proteomes" id="UP001210380"/>
    </source>
</evidence>
<organism evidence="4 5">
    <name type="scientific">Saccharopolyspora oryzae</name>
    <dbReference type="NCBI Taxonomy" id="2997343"/>
    <lineage>
        <taxon>Bacteria</taxon>
        <taxon>Bacillati</taxon>
        <taxon>Actinomycetota</taxon>
        <taxon>Actinomycetes</taxon>
        <taxon>Pseudonocardiales</taxon>
        <taxon>Pseudonocardiaceae</taxon>
        <taxon>Saccharopolyspora</taxon>
    </lineage>
</organism>
<sequence>MRTLTGARPSGLLVCALLLLAPWLVAAHGPTASRQNGDQGGGSTTVGGVVVPGIDSVAELNIPRETRDLTAELEWGGDVMGWCRFVPGMWPDAPAAALKVGSERVVAERFTRDGHGNTTAHADVSDRLPSILAADGRTVVVRGAVPGSGEPCWGKWRLRVSWQASLDVRTTAEPSAARPGEPITQHAVITNTGGVPLDRIEAELGTGPCRRDVDRLEPGRSAEVSCGGAAPEDGALTAHVRGTTPDGAEVTAEAGGRVEIPPQAQIELSIGNIAFAPTTEAALVPVTVHNPSSVRLVDVEVTGQPAACQRKIGELAPGQSITYTCRAAPGERVDLTVTGIGVFGGAVADSAHVVRATARAVAPPAPPPRAAAPLPEVPPPSAPPELAESAGVREAPGRTAAIVAVLGVLVMTVSVGALSSATRIGR</sequence>
<dbReference type="EMBL" id="JAQGLA010000004">
    <property type="protein sequence ID" value="MDA3624614.1"/>
    <property type="molecule type" value="Genomic_DNA"/>
</dbReference>
<proteinExistence type="predicted"/>
<feature type="transmembrane region" description="Helical" evidence="2">
    <location>
        <begin position="400"/>
        <end position="421"/>
    </location>
</feature>
<protein>
    <recommendedName>
        <fullName evidence="6">DUF11 domain-containing protein</fullName>
    </recommendedName>
</protein>
<name>A0ABT4USC4_9PSEU</name>
<evidence type="ECO:0000256" key="1">
    <source>
        <dbReference type="SAM" id="MobiDB-lite"/>
    </source>
</evidence>
<gene>
    <name evidence="4" type="ORF">OU415_04130</name>
</gene>
<evidence type="ECO:0000313" key="4">
    <source>
        <dbReference type="EMBL" id="MDA3624614.1"/>
    </source>
</evidence>
<keyword evidence="2" id="KW-0812">Transmembrane</keyword>
<keyword evidence="2" id="KW-0472">Membrane</keyword>
<feature type="compositionally biased region" description="Pro residues" evidence="1">
    <location>
        <begin position="363"/>
        <end position="383"/>
    </location>
</feature>
<keyword evidence="3" id="KW-0732">Signal</keyword>
<evidence type="ECO:0008006" key="6">
    <source>
        <dbReference type="Google" id="ProtNLM"/>
    </source>
</evidence>
<keyword evidence="2" id="KW-1133">Transmembrane helix</keyword>
<feature type="signal peptide" evidence="3">
    <location>
        <begin position="1"/>
        <end position="26"/>
    </location>
</feature>
<keyword evidence="5" id="KW-1185">Reference proteome</keyword>
<evidence type="ECO:0000256" key="2">
    <source>
        <dbReference type="SAM" id="Phobius"/>
    </source>
</evidence>
<dbReference type="Proteomes" id="UP001210380">
    <property type="component" value="Unassembled WGS sequence"/>
</dbReference>